<name>A0A518EMQ8_9BACT</name>
<dbReference type="Proteomes" id="UP000320390">
    <property type="component" value="Chromosome"/>
</dbReference>
<dbReference type="EMBL" id="CP036434">
    <property type="protein sequence ID" value="QDV05378.1"/>
    <property type="molecule type" value="Genomic_DNA"/>
</dbReference>
<reference evidence="1 2" key="1">
    <citation type="submission" date="2019-02" db="EMBL/GenBank/DDBJ databases">
        <title>Deep-cultivation of Planctomycetes and their phenomic and genomic characterization uncovers novel biology.</title>
        <authorList>
            <person name="Wiegand S."/>
            <person name="Jogler M."/>
            <person name="Boedeker C."/>
            <person name="Pinto D."/>
            <person name="Vollmers J."/>
            <person name="Rivas-Marin E."/>
            <person name="Kohn T."/>
            <person name="Peeters S.H."/>
            <person name="Heuer A."/>
            <person name="Rast P."/>
            <person name="Oberbeckmann S."/>
            <person name="Bunk B."/>
            <person name="Jeske O."/>
            <person name="Meyerdierks A."/>
            <person name="Storesund J.E."/>
            <person name="Kallscheuer N."/>
            <person name="Luecker S."/>
            <person name="Lage O.M."/>
            <person name="Pohl T."/>
            <person name="Merkel B.J."/>
            <person name="Hornburger P."/>
            <person name="Mueller R.-W."/>
            <person name="Bruemmer F."/>
            <person name="Labrenz M."/>
            <person name="Spormann A.M."/>
            <person name="Op den Camp H."/>
            <person name="Overmann J."/>
            <person name="Amann R."/>
            <person name="Jetten M.S.M."/>
            <person name="Mascher T."/>
            <person name="Medema M.H."/>
            <person name="Devos D.P."/>
            <person name="Kaster A.-K."/>
            <person name="Ovreas L."/>
            <person name="Rohde M."/>
            <person name="Galperin M.Y."/>
            <person name="Jogler C."/>
        </authorList>
    </citation>
    <scope>NUCLEOTIDE SEQUENCE [LARGE SCALE GENOMIC DNA]</scope>
    <source>
        <strain evidence="1 2">Poly30</strain>
    </source>
</reference>
<evidence type="ECO:0000313" key="2">
    <source>
        <dbReference type="Proteomes" id="UP000320390"/>
    </source>
</evidence>
<evidence type="ECO:0000313" key="1">
    <source>
        <dbReference type="EMBL" id="QDV05378.1"/>
    </source>
</evidence>
<organism evidence="1 2">
    <name type="scientific">Saltatorellus ferox</name>
    <dbReference type="NCBI Taxonomy" id="2528018"/>
    <lineage>
        <taxon>Bacteria</taxon>
        <taxon>Pseudomonadati</taxon>
        <taxon>Planctomycetota</taxon>
        <taxon>Planctomycetia</taxon>
        <taxon>Planctomycetia incertae sedis</taxon>
        <taxon>Saltatorellus</taxon>
    </lineage>
</organism>
<keyword evidence="2" id="KW-1185">Reference proteome</keyword>
<proteinExistence type="predicted"/>
<accession>A0A518EMQ8</accession>
<gene>
    <name evidence="1" type="ORF">Poly30_08750</name>
</gene>
<sequence>MKNGELIQAVTSAYRERDERGVIQEHPGWHDLGPQERRRAFEATLVARRLEAAVHPDGLSSTAEAVLRRIRG</sequence>
<dbReference type="RefSeq" id="WP_145194791.1">
    <property type="nucleotide sequence ID" value="NZ_CP036434.1"/>
</dbReference>
<dbReference type="OrthoDB" id="5524058at2"/>
<protein>
    <submittedName>
        <fullName evidence="1">Uncharacterized protein</fullName>
    </submittedName>
</protein>
<dbReference type="AlphaFoldDB" id="A0A518EMQ8"/>